<proteinExistence type="predicted"/>
<reference evidence="1" key="1">
    <citation type="submission" date="2021-01" db="EMBL/GenBank/DDBJ databases">
        <authorList>
            <person name="Corre E."/>
            <person name="Pelletier E."/>
            <person name="Niang G."/>
            <person name="Scheremetjew M."/>
            <person name="Finn R."/>
            <person name="Kale V."/>
            <person name="Holt S."/>
            <person name="Cochrane G."/>
            <person name="Meng A."/>
            <person name="Brown T."/>
            <person name="Cohen L."/>
        </authorList>
    </citation>
    <scope>NUCLEOTIDE SEQUENCE</scope>
    <source>
        <strain evidence="1">Isolate 1302-5</strain>
    </source>
</reference>
<evidence type="ECO:0008006" key="2">
    <source>
        <dbReference type="Google" id="ProtNLM"/>
    </source>
</evidence>
<protein>
    <recommendedName>
        <fullName evidence="2">CCHC-type domain-containing protein</fullName>
    </recommendedName>
</protein>
<accession>A0A7S4MMQ2</accession>
<sequence>MEDLQNDLAKGVENFPEDLVGAYDLLLNYQDNKAATVKRGNISDHITFKNVEKKDKSHIVCWKCGKKGQYHDEPNCPVNLKEREDKEKVKRSGDQSVIEGNTNLTIGDGSKNYEEYDDFSFLMMAIHEANEDGNMLLSAMETERDHAVRDETWGDHVTVKIPMKRVNPH</sequence>
<dbReference type="AlphaFoldDB" id="A0A7S4MMQ2"/>
<name>A0A7S4MMQ2_9STRA</name>
<evidence type="ECO:0000313" key="1">
    <source>
        <dbReference type="EMBL" id="CAE2232071.1"/>
    </source>
</evidence>
<organism evidence="1">
    <name type="scientific">Odontella aurita</name>
    <dbReference type="NCBI Taxonomy" id="265563"/>
    <lineage>
        <taxon>Eukaryota</taxon>
        <taxon>Sar</taxon>
        <taxon>Stramenopiles</taxon>
        <taxon>Ochrophyta</taxon>
        <taxon>Bacillariophyta</taxon>
        <taxon>Mediophyceae</taxon>
        <taxon>Biddulphiophycidae</taxon>
        <taxon>Eupodiscales</taxon>
        <taxon>Odontellaceae</taxon>
        <taxon>Odontella</taxon>
    </lineage>
</organism>
<gene>
    <name evidence="1" type="ORF">OAUR00152_LOCUS12338</name>
</gene>
<dbReference type="EMBL" id="HBKQ01018222">
    <property type="protein sequence ID" value="CAE2232071.1"/>
    <property type="molecule type" value="Transcribed_RNA"/>
</dbReference>